<dbReference type="RefSeq" id="WP_173290063.1">
    <property type="nucleotide sequence ID" value="NZ_AP021888.1"/>
</dbReference>
<evidence type="ECO:0000259" key="5">
    <source>
        <dbReference type="PROSITE" id="PS51186"/>
    </source>
</evidence>
<dbReference type="PROSITE" id="PS51186">
    <property type="entry name" value="GNAT"/>
    <property type="match status" value="1"/>
</dbReference>
<keyword evidence="7" id="KW-1185">Reference proteome</keyword>
<evidence type="ECO:0000256" key="3">
    <source>
        <dbReference type="ARBA" id="ARBA00022679"/>
    </source>
</evidence>
<dbReference type="InterPro" id="IPR021770">
    <property type="entry name" value="DUF3335"/>
</dbReference>
<dbReference type="Pfam" id="PF13673">
    <property type="entry name" value="Acetyltransf_10"/>
    <property type="match status" value="1"/>
</dbReference>
<dbReference type="NCBIfam" id="TIGR01575">
    <property type="entry name" value="rimI"/>
    <property type="match status" value="1"/>
</dbReference>
<dbReference type="GO" id="GO:0008080">
    <property type="term" value="F:N-acetyltransferase activity"/>
    <property type="evidence" value="ECO:0007669"/>
    <property type="project" value="InterPro"/>
</dbReference>
<dbReference type="SUPFAM" id="SSF55729">
    <property type="entry name" value="Acyl-CoA N-acyltransferases (Nat)"/>
    <property type="match status" value="1"/>
</dbReference>
<dbReference type="CDD" id="cd04301">
    <property type="entry name" value="NAT_SF"/>
    <property type="match status" value="1"/>
</dbReference>
<dbReference type="Proteomes" id="UP000501466">
    <property type="component" value="Chromosome"/>
</dbReference>
<evidence type="ECO:0000313" key="6">
    <source>
        <dbReference type="EMBL" id="BBP42543.1"/>
    </source>
</evidence>
<dbReference type="AlphaFoldDB" id="A0A6F8PKB2"/>
<evidence type="ECO:0000256" key="4">
    <source>
        <dbReference type="ARBA" id="ARBA00023315"/>
    </source>
</evidence>
<dbReference type="InterPro" id="IPR016181">
    <property type="entry name" value="Acyl_CoA_acyltransferase"/>
</dbReference>
<protein>
    <submittedName>
        <fullName evidence="6">GNAT family acetyltransferase</fullName>
    </submittedName>
</protein>
<gene>
    <name evidence="6" type="ORF">THMIRHAT_02890</name>
</gene>
<feature type="domain" description="N-acetyltransferase" evidence="5">
    <location>
        <begin position="5"/>
        <end position="151"/>
    </location>
</feature>
<keyword evidence="4" id="KW-0012">Acyltransferase</keyword>
<dbReference type="EMBL" id="AP021888">
    <property type="protein sequence ID" value="BBP42543.1"/>
    <property type="molecule type" value="Genomic_DNA"/>
</dbReference>
<sequence length="366" mass="41948">MIKASQLRKAEPDDLKALLVLENSCFSGDKLSRRSFQNFLKPGSHDIWVLSQAEILVGYALVLYRSGTNLARLYSIAVHPDFQGQGFSRQLLRTAEQAVVERQCVYLRLEVKVSNQAALSLYEKSGYKKLSRIVEYYEDGQDAFRMEKRLMTQALKTAQPKPYYEQTTEFSCGPASLMMALQTLNHRYDMNRAEELQIWREATTIFMTSGHGGCSPHGLALSAWRRGLKVHLYINTPDVPFMDGVRDNEKKQVIELVHEEFMRQISETDIEVSVQSLEAEQLESILQQGLPILALISTWRLNRNKAPHWVYLAASDEGFVYINDPDQDDHPHLTQTDFQQIPISKKQFTEMARFGQKKLRALLVLS</sequence>
<dbReference type="KEGG" id="tzo:THMIRHAT_02890"/>
<dbReference type="PANTHER" id="PTHR43420">
    <property type="entry name" value="ACETYLTRANSFERASE"/>
    <property type="match status" value="1"/>
</dbReference>
<dbReference type="Pfam" id="PF11814">
    <property type="entry name" value="DUF3335"/>
    <property type="match status" value="1"/>
</dbReference>
<dbReference type="Gene3D" id="3.40.630.30">
    <property type="match status" value="1"/>
</dbReference>
<evidence type="ECO:0000313" key="7">
    <source>
        <dbReference type="Proteomes" id="UP000501466"/>
    </source>
</evidence>
<dbReference type="InterPro" id="IPR000182">
    <property type="entry name" value="GNAT_dom"/>
</dbReference>
<dbReference type="Gene3D" id="3.90.70.10">
    <property type="entry name" value="Cysteine proteinases"/>
    <property type="match status" value="1"/>
</dbReference>
<comment type="similarity">
    <text evidence="1">Belongs to the acetyltransferase family. RimI subfamily.</text>
</comment>
<dbReference type="InterPro" id="IPR006464">
    <property type="entry name" value="AcTrfase_RimI/Ard1"/>
</dbReference>
<dbReference type="PANTHER" id="PTHR43420:SF12">
    <property type="entry name" value="N-ACETYLTRANSFERASE DOMAIN-CONTAINING PROTEIN"/>
    <property type="match status" value="1"/>
</dbReference>
<keyword evidence="3 6" id="KW-0808">Transferase</keyword>
<evidence type="ECO:0000256" key="2">
    <source>
        <dbReference type="ARBA" id="ARBA00022490"/>
    </source>
</evidence>
<name>A0A6F8PKB2_9GAMM</name>
<accession>A0A6F8PKB2</accession>
<keyword evidence="2" id="KW-0963">Cytoplasm</keyword>
<dbReference type="InterPro" id="IPR050680">
    <property type="entry name" value="YpeA/RimI_acetyltransf"/>
</dbReference>
<proteinExistence type="inferred from homology"/>
<organism evidence="6 7">
    <name type="scientific">Thiosulfativibrio zosterae</name>
    <dbReference type="NCBI Taxonomy" id="2675053"/>
    <lineage>
        <taxon>Bacteria</taxon>
        <taxon>Pseudomonadati</taxon>
        <taxon>Pseudomonadota</taxon>
        <taxon>Gammaproteobacteria</taxon>
        <taxon>Thiotrichales</taxon>
        <taxon>Piscirickettsiaceae</taxon>
        <taxon>Thiosulfativibrio</taxon>
    </lineage>
</organism>
<evidence type="ECO:0000256" key="1">
    <source>
        <dbReference type="ARBA" id="ARBA00005395"/>
    </source>
</evidence>
<reference evidence="7" key="1">
    <citation type="submission" date="2019-11" db="EMBL/GenBank/DDBJ databases">
        <title>Isolation and characterization of two novel species in the genus Thiomicrorhabdus.</title>
        <authorList>
            <person name="Mochizuki J."/>
            <person name="Kojima H."/>
            <person name="Fukui M."/>
        </authorList>
    </citation>
    <scope>NUCLEOTIDE SEQUENCE [LARGE SCALE GENOMIC DNA]</scope>
    <source>
        <strain evidence="7">AkT22</strain>
    </source>
</reference>